<dbReference type="GO" id="GO:0005737">
    <property type="term" value="C:cytoplasm"/>
    <property type="evidence" value="ECO:0007669"/>
    <property type="project" value="TreeGrafter"/>
</dbReference>
<sequence length="476" mass="54486">MIAIVIGATGATGKFLVQELINDSNYHEIVILVRRKTNISHSKVNEIIVDFDQLEKYSEYIIGDVAFSCLGTTLKDAGSKEKQRIIDYDYQLKFAEIASQNQVNSFVLVSSMNADSNSNFFYPKIKGELEDAIKKLNFEQLIIFQPGFLLRPNTDRLGEVLGVKVIGFFNSIGLFKKYKPLKVEDLAKSLIRSVQKYPKTKITINTLKGLPLLLLAFMLSCESKSGNQDKPENQTTEITEENNATYINTNGNTILERYNTPKGTERENYNKSDFGYFLQHLPLKPFGNRVLYHTGKEKINQNVYNAVIDLPIGTKDLHQCADATMRLRADYLYQQKRFKEIAFNFLSDGQPRFYSDYVNGDYSESKYWEYLEHIFNYANTASLKNQLQTISHQNIKIGDILIQKGNPYGHAVMVVDLAKNDSVTYVLIAQSYMPAQELQILNNPNTTDGSPWYKVEEGNINTPEWNFTSEDWKTWE</sequence>
<dbReference type="PANTHER" id="PTHR14097">
    <property type="entry name" value="OXIDOREDUCTASE HTATIP2"/>
    <property type="match status" value="1"/>
</dbReference>
<evidence type="ECO:0000259" key="1">
    <source>
        <dbReference type="Pfam" id="PF13460"/>
    </source>
</evidence>
<dbReference type="InterPro" id="IPR036291">
    <property type="entry name" value="NAD(P)-bd_dom_sf"/>
</dbReference>
<keyword evidence="3" id="KW-1185">Reference proteome</keyword>
<dbReference type="SUPFAM" id="SSF51735">
    <property type="entry name" value="NAD(P)-binding Rossmann-fold domains"/>
    <property type="match status" value="1"/>
</dbReference>
<dbReference type="RefSeq" id="WP_121934579.1">
    <property type="nucleotide sequence ID" value="NZ_RDOJ01000008.1"/>
</dbReference>
<dbReference type="AlphaFoldDB" id="A0A3L9M9J7"/>
<gene>
    <name evidence="2" type="ORF">EAH69_07540</name>
</gene>
<dbReference type="OrthoDB" id="5511471at2"/>
<organism evidence="2 3">
    <name type="scientific">Faecalibacter macacae</name>
    <dbReference type="NCBI Taxonomy" id="1859289"/>
    <lineage>
        <taxon>Bacteria</taxon>
        <taxon>Pseudomonadati</taxon>
        <taxon>Bacteroidota</taxon>
        <taxon>Flavobacteriia</taxon>
        <taxon>Flavobacteriales</taxon>
        <taxon>Weeksellaceae</taxon>
        <taxon>Faecalibacter</taxon>
    </lineage>
</organism>
<dbReference type="EMBL" id="RDOJ01000008">
    <property type="protein sequence ID" value="RLZ09897.1"/>
    <property type="molecule type" value="Genomic_DNA"/>
</dbReference>
<evidence type="ECO:0000313" key="3">
    <source>
        <dbReference type="Proteomes" id="UP000275348"/>
    </source>
</evidence>
<dbReference type="InterPro" id="IPR016040">
    <property type="entry name" value="NAD(P)-bd_dom"/>
</dbReference>
<feature type="domain" description="NAD(P)-binding" evidence="1">
    <location>
        <begin position="7"/>
        <end position="120"/>
    </location>
</feature>
<proteinExistence type="predicted"/>
<evidence type="ECO:0000313" key="2">
    <source>
        <dbReference type="EMBL" id="RLZ09897.1"/>
    </source>
</evidence>
<dbReference type="PANTHER" id="PTHR14097:SF7">
    <property type="entry name" value="OXIDOREDUCTASE HTATIP2"/>
    <property type="match status" value="1"/>
</dbReference>
<name>A0A3L9M9J7_9FLAO</name>
<dbReference type="InterPro" id="IPR032315">
    <property type="entry name" value="DUF4846"/>
</dbReference>
<dbReference type="Proteomes" id="UP000275348">
    <property type="component" value="Unassembled WGS sequence"/>
</dbReference>
<comment type="caution">
    <text evidence="2">The sequence shown here is derived from an EMBL/GenBank/DDBJ whole genome shotgun (WGS) entry which is preliminary data.</text>
</comment>
<dbReference type="GO" id="GO:0051170">
    <property type="term" value="P:import into nucleus"/>
    <property type="evidence" value="ECO:0007669"/>
    <property type="project" value="TreeGrafter"/>
</dbReference>
<dbReference type="Gene3D" id="3.40.50.720">
    <property type="entry name" value="NAD(P)-binding Rossmann-like Domain"/>
    <property type="match status" value="1"/>
</dbReference>
<reference evidence="2 3" key="1">
    <citation type="submission" date="2018-10" db="EMBL/GenBank/DDBJ databases">
        <authorList>
            <person name="Chen X."/>
        </authorList>
    </citation>
    <scope>NUCLEOTIDE SEQUENCE [LARGE SCALE GENOMIC DNA]</scope>
    <source>
        <strain evidence="2 3">YIM 102668</strain>
    </source>
</reference>
<dbReference type="Pfam" id="PF16138">
    <property type="entry name" value="DUF4846"/>
    <property type="match status" value="1"/>
</dbReference>
<accession>A0A3L9M9J7</accession>
<dbReference type="Pfam" id="PF13460">
    <property type="entry name" value="NAD_binding_10"/>
    <property type="match status" value="1"/>
</dbReference>
<protein>
    <recommendedName>
        <fullName evidence="1">NAD(P)-binding domain-containing protein</fullName>
    </recommendedName>
</protein>